<reference evidence="1" key="1">
    <citation type="submission" date="2021-12" db="EMBL/GenBank/DDBJ databases">
        <title>Novel species in genus Dyadobacter.</title>
        <authorList>
            <person name="Ma C."/>
        </authorList>
    </citation>
    <scope>NUCLEOTIDE SEQUENCE</scope>
    <source>
        <strain evidence="1">LJ419</strain>
    </source>
</reference>
<evidence type="ECO:0000313" key="2">
    <source>
        <dbReference type="Proteomes" id="UP001139000"/>
    </source>
</evidence>
<keyword evidence="2" id="KW-1185">Reference proteome</keyword>
<name>A0A9X1TD62_9BACT</name>
<dbReference type="Proteomes" id="UP001139000">
    <property type="component" value="Unassembled WGS sequence"/>
</dbReference>
<accession>A0A9X1TD62</accession>
<proteinExistence type="predicted"/>
<sequence>MIRLHRQWIGLGLLTLMLVKAWLIPLVCLDYELRKDYIAKTLCVNRDTPITMCYGKCYLAKKLNAASQQQERQAEQNYLASLIYQVMNTDSNKLFEYTPVAFLFLDTVQYRYQSSFIDRLSIGSIFRPPVV</sequence>
<dbReference type="RefSeq" id="WP_234653140.1">
    <property type="nucleotide sequence ID" value="NZ_CP094997.1"/>
</dbReference>
<comment type="caution">
    <text evidence="1">The sequence shown here is derived from an EMBL/GenBank/DDBJ whole genome shotgun (WGS) entry which is preliminary data.</text>
</comment>
<evidence type="ECO:0000313" key="1">
    <source>
        <dbReference type="EMBL" id="MCF0060414.1"/>
    </source>
</evidence>
<organism evidence="1 2">
    <name type="scientific">Dyadobacter chenwenxiniae</name>
    <dbReference type="NCBI Taxonomy" id="2906456"/>
    <lineage>
        <taxon>Bacteria</taxon>
        <taxon>Pseudomonadati</taxon>
        <taxon>Bacteroidota</taxon>
        <taxon>Cytophagia</taxon>
        <taxon>Cytophagales</taxon>
        <taxon>Spirosomataceae</taxon>
        <taxon>Dyadobacter</taxon>
    </lineage>
</organism>
<protein>
    <submittedName>
        <fullName evidence="1">Uncharacterized protein</fullName>
    </submittedName>
</protein>
<dbReference type="EMBL" id="JAJTTC010000001">
    <property type="protein sequence ID" value="MCF0060414.1"/>
    <property type="molecule type" value="Genomic_DNA"/>
</dbReference>
<gene>
    <name evidence="1" type="ORF">LXM26_02850</name>
</gene>
<dbReference type="AlphaFoldDB" id="A0A9X1TD62"/>